<reference evidence="1" key="1">
    <citation type="journal article" date="2015" name="Nature">
        <title>Complex archaea that bridge the gap between prokaryotes and eukaryotes.</title>
        <authorList>
            <person name="Spang A."/>
            <person name="Saw J.H."/>
            <person name="Jorgensen S.L."/>
            <person name="Zaremba-Niedzwiedzka K."/>
            <person name="Martijn J."/>
            <person name="Lind A.E."/>
            <person name="van Eijk R."/>
            <person name="Schleper C."/>
            <person name="Guy L."/>
            <person name="Ettema T.J."/>
        </authorList>
    </citation>
    <scope>NUCLEOTIDE SEQUENCE</scope>
</reference>
<protein>
    <submittedName>
        <fullName evidence="1">Uncharacterized protein</fullName>
    </submittedName>
</protein>
<dbReference type="AlphaFoldDB" id="A0A0F9G246"/>
<proteinExistence type="predicted"/>
<name>A0A0F9G246_9ZZZZ</name>
<evidence type="ECO:0000313" key="1">
    <source>
        <dbReference type="EMBL" id="KKL57477.1"/>
    </source>
</evidence>
<accession>A0A0F9G246</accession>
<dbReference type="EMBL" id="LAZR01030153">
    <property type="protein sequence ID" value="KKL57477.1"/>
    <property type="molecule type" value="Genomic_DNA"/>
</dbReference>
<comment type="caution">
    <text evidence="1">The sequence shown here is derived from an EMBL/GenBank/DDBJ whole genome shotgun (WGS) entry which is preliminary data.</text>
</comment>
<gene>
    <name evidence="1" type="ORF">LCGC14_2235000</name>
</gene>
<feature type="non-terminal residue" evidence="1">
    <location>
        <position position="1"/>
    </location>
</feature>
<sequence length="65" mass="7240">ISEGGREGPRKLQGFKPLNEGLARDRTEALRRQVEECLARPESPQHGEYGRTARRLAKAVLAALE</sequence>
<organism evidence="1">
    <name type="scientific">marine sediment metagenome</name>
    <dbReference type="NCBI Taxonomy" id="412755"/>
    <lineage>
        <taxon>unclassified sequences</taxon>
        <taxon>metagenomes</taxon>
        <taxon>ecological metagenomes</taxon>
    </lineage>
</organism>